<name>A0A4R4TGF5_9ACTN</name>
<dbReference type="SMART" id="SM00364">
    <property type="entry name" value="LRR_BAC"/>
    <property type="match status" value="13"/>
</dbReference>
<comment type="caution">
    <text evidence="4">The sequence shown here is derived from an EMBL/GenBank/DDBJ whole genome shotgun (WGS) entry which is preliminary data.</text>
</comment>
<dbReference type="SUPFAM" id="SSF52058">
    <property type="entry name" value="L domain-like"/>
    <property type="match status" value="3"/>
</dbReference>
<dbReference type="InterPro" id="IPR050216">
    <property type="entry name" value="LRR_domain-containing"/>
</dbReference>
<evidence type="ECO:0000313" key="4">
    <source>
        <dbReference type="EMBL" id="TDC74033.1"/>
    </source>
</evidence>
<accession>A0A4R4TGF5</accession>
<dbReference type="PROSITE" id="PS51450">
    <property type="entry name" value="LRR"/>
    <property type="match status" value="2"/>
</dbReference>
<dbReference type="Pfam" id="PF13855">
    <property type="entry name" value="LRR_8"/>
    <property type="match status" value="2"/>
</dbReference>
<dbReference type="FunFam" id="3.80.10.10:FF:001164">
    <property type="entry name" value="GH01279p"/>
    <property type="match status" value="1"/>
</dbReference>
<dbReference type="GO" id="GO:0009274">
    <property type="term" value="C:peptidoglycan-based cell wall"/>
    <property type="evidence" value="ECO:0007669"/>
    <property type="project" value="UniProtKB-ARBA"/>
</dbReference>
<evidence type="ECO:0000256" key="2">
    <source>
        <dbReference type="ARBA" id="ARBA00022737"/>
    </source>
</evidence>
<dbReference type="Proteomes" id="UP000295345">
    <property type="component" value="Unassembled WGS sequence"/>
</dbReference>
<dbReference type="PANTHER" id="PTHR48051">
    <property type="match status" value="1"/>
</dbReference>
<proteinExistence type="predicted"/>
<keyword evidence="2" id="KW-0677">Repeat</keyword>
<evidence type="ECO:0000259" key="3">
    <source>
        <dbReference type="Pfam" id="PF23598"/>
    </source>
</evidence>
<gene>
    <name evidence="4" type="ORF">E1283_17145</name>
</gene>
<dbReference type="AlphaFoldDB" id="A0A4R4TGF5"/>
<feature type="domain" description="Disease resistance R13L4/SHOC-2-like LRR" evidence="3">
    <location>
        <begin position="271"/>
        <end position="348"/>
    </location>
</feature>
<protein>
    <recommendedName>
        <fullName evidence="3">Disease resistance R13L4/SHOC-2-like LRR domain-containing protein</fullName>
    </recommendedName>
</protein>
<dbReference type="InterPro" id="IPR055414">
    <property type="entry name" value="LRR_R13L4/SHOC2-like"/>
</dbReference>
<dbReference type="SMART" id="SM00365">
    <property type="entry name" value="LRR_SD22"/>
    <property type="match status" value="5"/>
</dbReference>
<dbReference type="Pfam" id="PF00560">
    <property type="entry name" value="LRR_1"/>
    <property type="match status" value="1"/>
</dbReference>
<dbReference type="RefSeq" id="WP_132818932.1">
    <property type="nucleotide sequence ID" value="NZ_SMKI01000167.1"/>
</dbReference>
<dbReference type="Gene3D" id="3.80.10.10">
    <property type="entry name" value="Ribonuclease Inhibitor"/>
    <property type="match status" value="5"/>
</dbReference>
<keyword evidence="1" id="KW-0433">Leucine-rich repeat</keyword>
<dbReference type="PANTHER" id="PTHR48051:SF1">
    <property type="entry name" value="RAS SUPPRESSOR PROTEIN 1"/>
    <property type="match status" value="1"/>
</dbReference>
<sequence>MTSSSSWFPRQVRRHSPGHRIGNNCPIRSCCRLVTAGTDDIRCTGAIMTINAVAQEQAAARIAEAVRSGQTSVSLRGLGLTALPASLLGRTDLTTVDLSHNHLTELPDTLDAMAGVTDLDLASNRLQALPDTIGGLTGLTRLNLNDNYHLDSLPPSVAGLADLTDLDLGSNRFTALPEWLGGLTRLVRLDASSNQLTELPAALANLTRLERLGLSFNTIGVLPGWVAGLTAMTDLHLSYCGLTALPEWIGDLTALNNLGLDSNGIAELPDSLDRLTALTYLWLEENQLTALPVSIGRLHRLEYLSLRHNRLSALPDSIGGLTNLVCLTLDHNALTALPVSIGRLHRLETFYLTDNRLTVLPDSIGGLTALNTLPASGNALTALPESIGDLSALTDLQLSGNQLARLPERVSGLTALTRLGLGGNHLTSLPESIGRLTALTELNLANNRLTGLPPSISELTGLTTLDVYGNDLTDTPATIVAEADARVSGDPSRYRYARAPRTDLGEPAERRVELALRSATGITGGPIPQDALDAVDGLRLRLRATSDFSPLSGLRRLRWLSIESSVPLDVTALVNAIADAKGLTDLSITAPIADITPLARLGGLRILRLDGTQVVDVSPLAGMPLLQVLGLGGCPVRDLAATATMPALHFVNLNRCEAAELGDLPERLPHVTFEHHVEPSGPTGKPFATAASDVDTAALLVGFRNSSDFHERWDMLAALLATRDPEAIQEVIRYREHVAYTVSGLFFRDGVGDRSFAANPWGIEPDAGWSAALDRVWALVADHAPNLTATIRDRTLALALLTDPDGRAVLAYLAWRRDDNDPGPIGELITLEQLADPGHDSYPDIVLGAAPRTVDRATELPVLAGPVPRPVRDFWSAHACFGRLHPGFDRNMLDRFDGRLDEATDRLNGLPPDRFVDGVGGNDYQAFLFDLDVLDDAGYPTVACWSFKDGDQVGGHESFWDWVNGAGIGIAFY</sequence>
<dbReference type="InterPro" id="IPR032675">
    <property type="entry name" value="LRR_dom_sf"/>
</dbReference>
<dbReference type="OrthoDB" id="498873at2"/>
<evidence type="ECO:0000313" key="5">
    <source>
        <dbReference type="Proteomes" id="UP000295345"/>
    </source>
</evidence>
<reference evidence="4 5" key="1">
    <citation type="submission" date="2019-03" db="EMBL/GenBank/DDBJ databases">
        <title>Draft genome sequences of novel Actinobacteria.</title>
        <authorList>
            <person name="Sahin N."/>
            <person name="Ay H."/>
            <person name="Saygin H."/>
        </authorList>
    </citation>
    <scope>NUCLEOTIDE SEQUENCE [LARGE SCALE GENOMIC DNA]</scope>
    <source>
        <strain evidence="4 5">DSM 41900</strain>
    </source>
</reference>
<dbReference type="EMBL" id="SMKI01000167">
    <property type="protein sequence ID" value="TDC74033.1"/>
    <property type="molecule type" value="Genomic_DNA"/>
</dbReference>
<keyword evidence="5" id="KW-1185">Reference proteome</keyword>
<dbReference type="InterPro" id="IPR001611">
    <property type="entry name" value="Leu-rich_rpt"/>
</dbReference>
<dbReference type="SMART" id="SM00369">
    <property type="entry name" value="LRR_TYP"/>
    <property type="match status" value="16"/>
</dbReference>
<organism evidence="4 5">
    <name type="scientific">Streptomyces hainanensis</name>
    <dbReference type="NCBI Taxonomy" id="402648"/>
    <lineage>
        <taxon>Bacteria</taxon>
        <taxon>Bacillati</taxon>
        <taxon>Actinomycetota</taxon>
        <taxon>Actinomycetes</taxon>
        <taxon>Kitasatosporales</taxon>
        <taxon>Streptomycetaceae</taxon>
        <taxon>Streptomyces</taxon>
    </lineage>
</organism>
<dbReference type="GO" id="GO:0005737">
    <property type="term" value="C:cytoplasm"/>
    <property type="evidence" value="ECO:0007669"/>
    <property type="project" value="TreeGrafter"/>
</dbReference>
<evidence type="ECO:0000256" key="1">
    <source>
        <dbReference type="ARBA" id="ARBA00022614"/>
    </source>
</evidence>
<dbReference type="Pfam" id="PF23598">
    <property type="entry name" value="LRR_14"/>
    <property type="match status" value="1"/>
</dbReference>
<dbReference type="InterPro" id="IPR003591">
    <property type="entry name" value="Leu-rich_rpt_typical-subtyp"/>
</dbReference>